<dbReference type="InterPro" id="IPR050602">
    <property type="entry name" value="Malonyl-ACP_OMT"/>
</dbReference>
<dbReference type="EMBL" id="VLLF01000013">
    <property type="protein sequence ID" value="TWI79891.1"/>
    <property type="molecule type" value="Genomic_DNA"/>
</dbReference>
<accession>A0A562SEX4</accession>
<dbReference type="Proteomes" id="UP000320593">
    <property type="component" value="Unassembled WGS sequence"/>
</dbReference>
<keyword evidence="1 3" id="KW-0489">Methyltransferase</keyword>
<dbReference type="OrthoDB" id="9793723at2"/>
<dbReference type="PANTHER" id="PTHR13090:SF1">
    <property type="entry name" value="ARGININE-HYDROXYLASE NDUFAF5, MITOCHONDRIAL"/>
    <property type="match status" value="1"/>
</dbReference>
<dbReference type="GO" id="GO:0032259">
    <property type="term" value="P:methylation"/>
    <property type="evidence" value="ECO:0007669"/>
    <property type="project" value="UniProtKB-KW"/>
</dbReference>
<dbReference type="AlphaFoldDB" id="A0A562SEX4"/>
<dbReference type="PANTHER" id="PTHR13090">
    <property type="entry name" value="ARGININE-HYDROXYLASE NDUFAF5, MITOCHONDRIAL"/>
    <property type="match status" value="1"/>
</dbReference>
<evidence type="ECO:0000256" key="1">
    <source>
        <dbReference type="ARBA" id="ARBA00022603"/>
    </source>
</evidence>
<dbReference type="GO" id="GO:0008168">
    <property type="term" value="F:methyltransferase activity"/>
    <property type="evidence" value="ECO:0007669"/>
    <property type="project" value="UniProtKB-KW"/>
</dbReference>
<organism evidence="3 4">
    <name type="scientific">Roseibium hamelinense</name>
    <dbReference type="NCBI Taxonomy" id="150831"/>
    <lineage>
        <taxon>Bacteria</taxon>
        <taxon>Pseudomonadati</taxon>
        <taxon>Pseudomonadota</taxon>
        <taxon>Alphaproteobacteria</taxon>
        <taxon>Hyphomicrobiales</taxon>
        <taxon>Stappiaceae</taxon>
        <taxon>Roseibium</taxon>
    </lineage>
</organism>
<gene>
    <name evidence="3" type="ORF">JM93_04238</name>
</gene>
<dbReference type="SUPFAM" id="SSF53335">
    <property type="entry name" value="S-adenosyl-L-methionine-dependent methyltransferases"/>
    <property type="match status" value="1"/>
</dbReference>
<evidence type="ECO:0000313" key="4">
    <source>
        <dbReference type="Proteomes" id="UP000320593"/>
    </source>
</evidence>
<keyword evidence="4" id="KW-1185">Reference proteome</keyword>
<keyword evidence="2 3" id="KW-0808">Transferase</keyword>
<dbReference type="RefSeq" id="WP_145347411.1">
    <property type="nucleotide sequence ID" value="NZ_SMLY01000064.1"/>
</dbReference>
<protein>
    <submittedName>
        <fullName evidence="3">Methyltransferase family protein</fullName>
    </submittedName>
</protein>
<dbReference type="Pfam" id="PF13489">
    <property type="entry name" value="Methyltransf_23"/>
    <property type="match status" value="1"/>
</dbReference>
<sequence>MQQVEIFDRNAVKKRRTRAVRQFRPGADFIAAIAAADIAERLAPINRSFDVAIDLGGHNDAVCDVLKSSGKTKHVFSGDLFVANTHRRATDFVFDDALPPLADGCCNLILSALTLHAVNDLPGSLVQLRRALRPDGLLLATLVGGDTLHELRDVLMRAELEMMGGAAIRVAPFTDTRDAGALLQRAGFALPVADKDSIIVRYDNMFGLLNDLRAMGSTAALADQGSPLSRQTLFKAAEIYASDYADEDGRIRATFDLITLSGWAAHESQQKPLKPGSAQKRLSDVL</sequence>
<name>A0A562SEX4_9HYPH</name>
<dbReference type="InterPro" id="IPR029063">
    <property type="entry name" value="SAM-dependent_MTases_sf"/>
</dbReference>
<dbReference type="Gene3D" id="3.40.50.150">
    <property type="entry name" value="Vaccinia Virus protein VP39"/>
    <property type="match status" value="1"/>
</dbReference>
<evidence type="ECO:0000256" key="2">
    <source>
        <dbReference type="ARBA" id="ARBA00022679"/>
    </source>
</evidence>
<comment type="caution">
    <text evidence="3">The sequence shown here is derived from an EMBL/GenBank/DDBJ whole genome shotgun (WGS) entry which is preliminary data.</text>
</comment>
<proteinExistence type="predicted"/>
<evidence type="ECO:0000313" key="3">
    <source>
        <dbReference type="EMBL" id="TWI79891.1"/>
    </source>
</evidence>
<reference evidence="3 4" key="1">
    <citation type="submission" date="2019-07" db="EMBL/GenBank/DDBJ databases">
        <title>Genomic Encyclopedia of Archaeal and Bacterial Type Strains, Phase II (KMG-II): from individual species to whole genera.</title>
        <authorList>
            <person name="Goeker M."/>
        </authorList>
    </citation>
    <scope>NUCLEOTIDE SEQUENCE [LARGE SCALE GENOMIC DNA]</scope>
    <source>
        <strain evidence="3 4">ATCC BAA-252</strain>
    </source>
</reference>